<proteinExistence type="inferred from homology"/>
<feature type="region of interest" description="Disordered" evidence="11">
    <location>
        <begin position="381"/>
        <end position="451"/>
    </location>
</feature>
<dbReference type="PANTHER" id="PTHR43806">
    <property type="entry name" value="PEPTIDASE S8"/>
    <property type="match status" value="1"/>
</dbReference>
<feature type="active site" description="Charge relay system" evidence="10">
    <location>
        <position position="98"/>
    </location>
</feature>
<evidence type="ECO:0000256" key="7">
    <source>
        <dbReference type="ARBA" id="ARBA00022825"/>
    </source>
</evidence>
<gene>
    <name evidence="15" type="ORF">GA0070606_2662</name>
</gene>
<keyword evidence="9 12" id="KW-0472">Membrane</keyword>
<dbReference type="AlphaFoldDB" id="A0A1C6USL3"/>
<dbReference type="Gene3D" id="3.40.50.200">
    <property type="entry name" value="Peptidase S8/S53 domain"/>
    <property type="match status" value="1"/>
</dbReference>
<comment type="subcellular location">
    <subcellularLocation>
        <location evidence="1">Cell membrane</location>
        <topology evidence="1">Single-pass membrane protein</topology>
    </subcellularLocation>
</comment>
<dbReference type="InterPro" id="IPR023834">
    <property type="entry name" value="T7SS_pept_S8A_mycosin"/>
</dbReference>
<keyword evidence="3" id="KW-1003">Cell membrane</keyword>
<dbReference type="PANTHER" id="PTHR43806:SF11">
    <property type="entry name" value="CEREVISIN-RELATED"/>
    <property type="match status" value="1"/>
</dbReference>
<dbReference type="PROSITE" id="PS51892">
    <property type="entry name" value="SUBTILASE"/>
    <property type="match status" value="1"/>
</dbReference>
<organism evidence="15 16">
    <name type="scientific">Micromonospora citrea</name>
    <dbReference type="NCBI Taxonomy" id="47855"/>
    <lineage>
        <taxon>Bacteria</taxon>
        <taxon>Bacillati</taxon>
        <taxon>Actinomycetota</taxon>
        <taxon>Actinomycetes</taxon>
        <taxon>Micromonosporales</taxon>
        <taxon>Micromonosporaceae</taxon>
        <taxon>Micromonospora</taxon>
    </lineage>
</organism>
<dbReference type="Pfam" id="PF00082">
    <property type="entry name" value="Peptidase_S8"/>
    <property type="match status" value="1"/>
</dbReference>
<dbReference type="EMBL" id="FMHZ01000002">
    <property type="protein sequence ID" value="SCL56779.1"/>
    <property type="molecule type" value="Genomic_DNA"/>
</dbReference>
<evidence type="ECO:0000256" key="11">
    <source>
        <dbReference type="SAM" id="MobiDB-lite"/>
    </source>
</evidence>
<dbReference type="OrthoDB" id="5240330at2"/>
<dbReference type="GO" id="GO:0004252">
    <property type="term" value="F:serine-type endopeptidase activity"/>
    <property type="evidence" value="ECO:0007669"/>
    <property type="project" value="UniProtKB-UniRule"/>
</dbReference>
<accession>A0A1C6USL3</accession>
<keyword evidence="7 10" id="KW-0720">Serine protease</keyword>
<keyword evidence="5 12" id="KW-0812">Transmembrane</keyword>
<dbReference type="InterPro" id="IPR050131">
    <property type="entry name" value="Peptidase_S8_subtilisin-like"/>
</dbReference>
<evidence type="ECO:0000256" key="10">
    <source>
        <dbReference type="PROSITE-ProRule" id="PRU01240"/>
    </source>
</evidence>
<feature type="signal peptide" evidence="13">
    <location>
        <begin position="1"/>
        <end position="31"/>
    </location>
</feature>
<evidence type="ECO:0000256" key="4">
    <source>
        <dbReference type="ARBA" id="ARBA00022670"/>
    </source>
</evidence>
<evidence type="ECO:0000313" key="15">
    <source>
        <dbReference type="EMBL" id="SCL56779.1"/>
    </source>
</evidence>
<comment type="similarity">
    <text evidence="2 10">Belongs to the peptidase S8 family.</text>
</comment>
<feature type="active site" description="Charge relay system" evidence="10">
    <location>
        <position position="257"/>
    </location>
</feature>
<dbReference type="InterPro" id="IPR015500">
    <property type="entry name" value="Peptidase_S8_subtilisin-rel"/>
</dbReference>
<dbReference type="GO" id="GO:0005886">
    <property type="term" value="C:plasma membrane"/>
    <property type="evidence" value="ECO:0007669"/>
    <property type="project" value="UniProtKB-SubCell"/>
</dbReference>
<dbReference type="PROSITE" id="PS00136">
    <property type="entry name" value="SUBTILASE_ASP"/>
    <property type="match status" value="1"/>
</dbReference>
<reference evidence="16" key="1">
    <citation type="submission" date="2016-06" db="EMBL/GenBank/DDBJ databases">
        <authorList>
            <person name="Varghese N."/>
            <person name="Submissions Spin"/>
        </authorList>
    </citation>
    <scope>NUCLEOTIDE SEQUENCE [LARGE SCALE GENOMIC DNA]</scope>
    <source>
        <strain evidence="16">DSM 43903</strain>
    </source>
</reference>
<keyword evidence="16" id="KW-1185">Reference proteome</keyword>
<evidence type="ECO:0000256" key="3">
    <source>
        <dbReference type="ARBA" id="ARBA00022475"/>
    </source>
</evidence>
<feature type="chain" id="PRO_5008748014" evidence="13">
    <location>
        <begin position="32"/>
        <end position="451"/>
    </location>
</feature>
<dbReference type="RefSeq" id="WP_091098724.1">
    <property type="nucleotide sequence ID" value="NZ_FMHZ01000002.1"/>
</dbReference>
<evidence type="ECO:0000259" key="14">
    <source>
        <dbReference type="Pfam" id="PF00082"/>
    </source>
</evidence>
<keyword evidence="6 10" id="KW-0378">Hydrolase</keyword>
<evidence type="ECO:0000256" key="13">
    <source>
        <dbReference type="SAM" id="SignalP"/>
    </source>
</evidence>
<keyword evidence="8 12" id="KW-1133">Transmembrane helix</keyword>
<feature type="domain" description="Peptidase S8/S53" evidence="14">
    <location>
        <begin position="55"/>
        <end position="305"/>
    </location>
</feature>
<dbReference type="InterPro" id="IPR023827">
    <property type="entry name" value="Peptidase_S8_Asp-AS"/>
</dbReference>
<dbReference type="NCBIfam" id="TIGR03921">
    <property type="entry name" value="T7SS_mycosin"/>
    <property type="match status" value="1"/>
</dbReference>
<keyword evidence="13" id="KW-0732">Signal</keyword>
<feature type="active site" description="Charge relay system" evidence="10">
    <location>
        <position position="64"/>
    </location>
</feature>
<protein>
    <submittedName>
        <fullName evidence="15">Type VII secretion-associated serine protease mycosin</fullName>
    </submittedName>
</protein>
<evidence type="ECO:0000256" key="5">
    <source>
        <dbReference type="ARBA" id="ARBA00022692"/>
    </source>
</evidence>
<feature type="transmembrane region" description="Helical" evidence="12">
    <location>
        <begin position="353"/>
        <end position="374"/>
    </location>
</feature>
<name>A0A1C6USL3_9ACTN</name>
<feature type="compositionally biased region" description="Pro residues" evidence="11">
    <location>
        <begin position="402"/>
        <end position="413"/>
    </location>
</feature>
<evidence type="ECO:0000256" key="6">
    <source>
        <dbReference type="ARBA" id="ARBA00022801"/>
    </source>
</evidence>
<evidence type="ECO:0000256" key="2">
    <source>
        <dbReference type="ARBA" id="ARBA00011073"/>
    </source>
</evidence>
<sequence>MRLAPRPAATLATAALSVLAALALAGTPAQAADGRKDAWHLDALELTELHKISQGEGITVAVVDTGVDARHPDLKNNVLPGVDLYDERSKGHQDRQGHGTAMASLIAGHGHGPGGREGVLGVAPKAKLLPVTVQGAKGKAIIAPDALAAGIDWAVDHGADVINVSLGSSTDVDLDRAVKRAYQKNVIVVAAVGNKQDAIIGSPANHPGALAVTGTDRNGRPSRIAAIPAEETDLAAPGDDLFAALPDGRYTMSTGSSGSAALVSGAVALVKSKYPNLSSYDLFKRMVETTRDAGKPGKDLDYGYGQLDLRQALTGEPDGRGSRSQAAQEPEVDPTLARARAENSGTSNKAVEWVLSLAVVVVFLGLVATVVLLVRRRLRRRTAASSKEVRTPVAGPAGSETPYPPAPGEPYRPVPGAHPGRPGVPPSGPAGGQPTHSADPTGDAGWRRPGT</sequence>
<dbReference type="InterPro" id="IPR000209">
    <property type="entry name" value="Peptidase_S8/S53_dom"/>
</dbReference>
<evidence type="ECO:0000256" key="1">
    <source>
        <dbReference type="ARBA" id="ARBA00004162"/>
    </source>
</evidence>
<dbReference type="STRING" id="47855.GA0070606_2662"/>
<evidence type="ECO:0000256" key="9">
    <source>
        <dbReference type="ARBA" id="ARBA00023136"/>
    </source>
</evidence>
<dbReference type="Proteomes" id="UP000199001">
    <property type="component" value="Unassembled WGS sequence"/>
</dbReference>
<keyword evidence="4 10" id="KW-0645">Protease</keyword>
<evidence type="ECO:0000256" key="8">
    <source>
        <dbReference type="ARBA" id="ARBA00022989"/>
    </source>
</evidence>
<dbReference type="GO" id="GO:0006508">
    <property type="term" value="P:proteolysis"/>
    <property type="evidence" value="ECO:0007669"/>
    <property type="project" value="UniProtKB-KW"/>
</dbReference>
<dbReference type="InterPro" id="IPR036852">
    <property type="entry name" value="Peptidase_S8/S53_dom_sf"/>
</dbReference>
<feature type="region of interest" description="Disordered" evidence="11">
    <location>
        <begin position="312"/>
        <end position="345"/>
    </location>
</feature>
<evidence type="ECO:0000256" key="12">
    <source>
        <dbReference type="SAM" id="Phobius"/>
    </source>
</evidence>
<evidence type="ECO:0000313" key="16">
    <source>
        <dbReference type="Proteomes" id="UP000199001"/>
    </source>
</evidence>
<dbReference type="PRINTS" id="PR00723">
    <property type="entry name" value="SUBTILISIN"/>
</dbReference>
<dbReference type="SUPFAM" id="SSF52743">
    <property type="entry name" value="Subtilisin-like"/>
    <property type="match status" value="1"/>
</dbReference>